<dbReference type="GO" id="GO:0003723">
    <property type="term" value="F:RNA binding"/>
    <property type="evidence" value="ECO:0007669"/>
    <property type="project" value="UniProtKB-KW"/>
</dbReference>
<evidence type="ECO:0000256" key="18">
    <source>
        <dbReference type="ARBA" id="ARBA00023113"/>
    </source>
</evidence>
<dbReference type="PROSITE" id="PS50158">
    <property type="entry name" value="ZF_CCHC"/>
    <property type="match status" value="1"/>
</dbReference>
<dbReference type="GO" id="GO:0008270">
    <property type="term" value="F:zinc ion binding"/>
    <property type="evidence" value="ECO:0007669"/>
    <property type="project" value="UniProtKB-KW"/>
</dbReference>
<dbReference type="PANTHER" id="PTHR42648">
    <property type="entry name" value="TRANSPOSASE, PUTATIVE-RELATED"/>
    <property type="match status" value="1"/>
</dbReference>
<dbReference type="GO" id="GO:0005634">
    <property type="term" value="C:nucleus"/>
    <property type="evidence" value="ECO:0007669"/>
    <property type="project" value="UniProtKB-ARBA"/>
</dbReference>
<keyword evidence="7" id="KW-0540">Nuclease</keyword>
<keyword evidence="20" id="KW-0511">Multifunctional enzyme</keyword>
<dbReference type="GO" id="GO:0005524">
    <property type="term" value="F:ATP binding"/>
    <property type="evidence" value="ECO:0007669"/>
    <property type="project" value="UniProtKB-KW"/>
</dbReference>
<evidence type="ECO:0000256" key="2">
    <source>
        <dbReference type="ARBA" id="ARBA00022578"/>
    </source>
</evidence>
<feature type="compositionally biased region" description="Basic and acidic residues" evidence="24">
    <location>
        <begin position="902"/>
        <end position="922"/>
    </location>
</feature>
<keyword evidence="8" id="KW-0479">Metal-binding</keyword>
<dbReference type="GO" id="GO:0004519">
    <property type="term" value="F:endonuclease activity"/>
    <property type="evidence" value="ECO:0007669"/>
    <property type="project" value="UniProtKB-KW"/>
</dbReference>
<dbReference type="CDD" id="cd09272">
    <property type="entry name" value="RNase_HI_RT_Ty1"/>
    <property type="match status" value="1"/>
</dbReference>
<evidence type="ECO:0000256" key="10">
    <source>
        <dbReference type="ARBA" id="ARBA00022759"/>
    </source>
</evidence>
<feature type="domain" description="Integrase catalytic" evidence="26">
    <location>
        <begin position="572"/>
        <end position="751"/>
    </location>
</feature>
<dbReference type="InterPro" id="IPR001584">
    <property type="entry name" value="Integrase_cat-core"/>
</dbReference>
<keyword evidence="17" id="KW-0808">Transferase</keyword>
<evidence type="ECO:0000256" key="24">
    <source>
        <dbReference type="SAM" id="MobiDB-lite"/>
    </source>
</evidence>
<keyword evidence="10" id="KW-0255">Endonuclease</keyword>
<dbReference type="InterPro" id="IPR012337">
    <property type="entry name" value="RNaseH-like_sf"/>
</dbReference>
<evidence type="ECO:0000256" key="5">
    <source>
        <dbReference type="ARBA" id="ARBA00022670"/>
    </source>
</evidence>
<comment type="function">
    <text evidence="1">The aspartyl protease (PR) mediates the proteolytic cleavages of the Gag and Gag-Pol polyproteins after assembly of the VLP.</text>
</comment>
<keyword evidence="19" id="KW-0233">DNA recombination</keyword>
<evidence type="ECO:0000313" key="28">
    <source>
        <dbReference type="Proteomes" id="UP000188533"/>
    </source>
</evidence>
<evidence type="ECO:0000256" key="9">
    <source>
        <dbReference type="ARBA" id="ARBA00022741"/>
    </source>
</evidence>
<evidence type="ECO:0000256" key="17">
    <source>
        <dbReference type="ARBA" id="ARBA00022932"/>
    </source>
</evidence>
<dbReference type="Pfam" id="PF25597">
    <property type="entry name" value="SH3_retrovirus"/>
    <property type="match status" value="1"/>
</dbReference>
<dbReference type="SMART" id="SM00343">
    <property type="entry name" value="ZnF_C2HC"/>
    <property type="match status" value="1"/>
</dbReference>
<reference evidence="27 28" key="2">
    <citation type="submission" date="2017-02" db="EMBL/GenBank/DDBJ databases">
        <title>A genome survey and senescence transcriptome analysis in Lentinula edodes.</title>
        <authorList>
            <person name="Sakamoto Y."/>
            <person name="Nakade K."/>
            <person name="Sato S."/>
            <person name="Yoshida Y."/>
            <person name="Miyazaki K."/>
            <person name="Natsume S."/>
            <person name="Konno N."/>
        </authorList>
    </citation>
    <scope>NUCLEOTIDE SEQUENCE [LARGE SCALE GENOMIC DNA]</scope>
    <source>
        <strain evidence="27 28">NBRC 111202</strain>
    </source>
</reference>
<reference evidence="27 28" key="1">
    <citation type="submission" date="2016-08" db="EMBL/GenBank/DDBJ databases">
        <authorList>
            <consortium name="Lentinula edodes genome sequencing consortium"/>
            <person name="Sakamoto Y."/>
            <person name="Nakade K."/>
            <person name="Sato S."/>
            <person name="Yoshida Y."/>
            <person name="Miyazaki K."/>
            <person name="Natsume S."/>
            <person name="Konno N."/>
        </authorList>
    </citation>
    <scope>NUCLEOTIDE SEQUENCE [LARGE SCALE GENOMIC DNA]</scope>
    <source>
        <strain evidence="27 28">NBRC 111202</strain>
    </source>
</reference>
<dbReference type="InterPro" id="IPR025724">
    <property type="entry name" value="GAG-pre-integrase_dom"/>
</dbReference>
<keyword evidence="18" id="KW-0917">Virion maturation</keyword>
<keyword evidence="13" id="KW-0460">Magnesium</keyword>
<dbReference type="Pfam" id="PF00098">
    <property type="entry name" value="zf-CCHC"/>
    <property type="match status" value="1"/>
</dbReference>
<evidence type="ECO:0000256" key="6">
    <source>
        <dbReference type="ARBA" id="ARBA00022695"/>
    </source>
</evidence>
<keyword evidence="15" id="KW-0229">DNA integration</keyword>
<evidence type="ECO:0000256" key="1">
    <source>
        <dbReference type="ARBA" id="ARBA00002180"/>
    </source>
</evidence>
<keyword evidence="23" id="KW-0863">Zinc-finger</keyword>
<dbReference type="InterPro" id="IPR013103">
    <property type="entry name" value="RVT_2"/>
</dbReference>
<sequence length="1472" mass="164943">MSFGNSPNIPRLPDEKQLVGEDNWRPFKRDITFAVQSKGLAGYLDGTIARPSKYPDPIYPPTQPTGTPLFSPTPCPEEWEIRDRLVAGAIVSNITDPVGLGIDETKRASEIWQELIKRFEKRDEQRIHLADTNLRQEKYDPDTTMEDHEKRMRNLLKKVHDLGGTATDAQFRRIVISSMPPGWKQDVRSVPGTSSADAFTYLHTLWYEKEEERKEEERDSKRVKALMAAHTNTTPQDSQSRTGGRTSITCHNCGKPGHIARKCWAKGGGMEGQGPRQGTPNKAKAGTSANATQPDNNDTSTPMATYVMSAQGNSKPSMSTSVPTHEPIADPTTRQVNPVLRGVSQWGAGERDVDKNVTTYQTVSKAECTICHGSTSLYSTPVPAIRTFIDSGASEHCWVQQSDFIEYTRVQGQGGSSAISGEAGRFQILGTGTIQFVTRIQDEERTIQLRGVKHTPSFGHNLISLSTLDSRGMRGEWGLGVMTVRAQNGQTILQGFGRNKMYEVEVLESGGTLANYSRARDRPADILTWHRRLGHIAIRRILRMSNRNLVDGLNITKRDVHGMCEDCLYGKATKRPFDEVLTHESEVLERVHMDLFGPSRTQSRGGAVYLMLCTDGRSSFRVPYYLTNKRKETGLKALHEYRVMAEKQTGKRLKIIRIDGGGELNNSLVDEYCRDNGILIEKVPHDSSAANGVAERSFRTVMEGTRTLLEEADLPYSFWGEASSTFIYINNFVPSARFPDVVPVEAWTQKRQDISHLRPFGCDCWATLPRRRTDGKLGRQAVKGKLLGYMGRRGYRVWIPESKKVEESHDVTFEEGTSHRTRAPEETNNEEYFGEETRTPVVDIQNSLDPRPNTPAQTTENPGNVDQTRARDEPTPMPAPLPPTSATEPIRRSERGQIPSRRHIESEEYRERERTAQERGESWTDDTPLALIAQHPYAFAATSGELWVPQSYKQEMRRPDLWTAPMETEFNTLENKECWELVLLPPGANLTGGRWTYAIKFNAAGNLLKRKARYVAQGYTQIQGQDYDKTYGGVARMESVRIVLAITAALKLSIFQVDFTAAFLNSPITHDVYMKQPEGFIRPGTEHLVCKLKKSIYGTMQGSHDWQATLAAGYKEDGYTTSRADPCIRYKRVGGEYTITSTYGDDICGGSSTKAGRDRAVADLGRRWEANEVTLAVLLGMTIRQHPETKAITISQKTYFQRMLTHFELDKVRRRNTPLPPNVKLKESPNPLPEDERQFMADKQYRAVVGSILWGQVCTRPDLAFAGSLLARYQLNPSRTHWDCVEWVAGYILNTLDYCITYQAPTANPGPGTGLQPYAYVDSDHAGCQDTSRSTSGYVFFMANAPVSWSSKRQATVALSTTESEYIGLSRATQQAVWLTSFLKEVDLGQEGPMDLLGDNFGSVSLTENSKRHALVKHIEMRHHYVREKVSSGEVNIKCIRSGENIADILTKALNGTTHSKLVSMLGIDRTE</sequence>
<evidence type="ECO:0000259" key="26">
    <source>
        <dbReference type="PROSITE" id="PS50994"/>
    </source>
</evidence>
<feature type="region of interest" description="Disordered" evidence="24">
    <location>
        <begin position="264"/>
        <end position="332"/>
    </location>
</feature>
<dbReference type="Gene3D" id="4.10.60.10">
    <property type="entry name" value="Zinc finger, CCHC-type"/>
    <property type="match status" value="1"/>
</dbReference>
<comment type="catalytic activity">
    <reaction evidence="21">
        <text>DNA(n) + a 2'-deoxyribonucleoside 5'-triphosphate = DNA(n+1) + diphosphate</text>
        <dbReference type="Rhea" id="RHEA:22508"/>
        <dbReference type="Rhea" id="RHEA-COMP:17339"/>
        <dbReference type="Rhea" id="RHEA-COMP:17340"/>
        <dbReference type="ChEBI" id="CHEBI:33019"/>
        <dbReference type="ChEBI" id="CHEBI:61560"/>
        <dbReference type="ChEBI" id="CHEBI:173112"/>
        <dbReference type="EC" id="2.7.7.49"/>
    </reaction>
</comment>
<keyword evidence="23" id="KW-0862">Zinc</keyword>
<dbReference type="GO" id="GO:0006310">
    <property type="term" value="P:DNA recombination"/>
    <property type="evidence" value="ECO:0007669"/>
    <property type="project" value="UniProtKB-KW"/>
</dbReference>
<dbReference type="PROSITE" id="PS50994">
    <property type="entry name" value="INTEGRASE"/>
    <property type="match status" value="1"/>
</dbReference>
<dbReference type="GO" id="GO:0006397">
    <property type="term" value="P:mRNA processing"/>
    <property type="evidence" value="ECO:0007669"/>
    <property type="project" value="UniProtKB-KW"/>
</dbReference>
<evidence type="ECO:0000256" key="12">
    <source>
        <dbReference type="ARBA" id="ARBA00022840"/>
    </source>
</evidence>
<feature type="domain" description="CCHC-type" evidence="25">
    <location>
        <begin position="250"/>
        <end position="263"/>
    </location>
</feature>
<dbReference type="Pfam" id="PF14223">
    <property type="entry name" value="Retrotran_gag_2"/>
    <property type="match status" value="1"/>
</dbReference>
<accession>A0A1Q3EAT8</accession>
<dbReference type="GO" id="GO:0003964">
    <property type="term" value="F:RNA-directed DNA polymerase activity"/>
    <property type="evidence" value="ECO:0007669"/>
    <property type="project" value="UniProtKB-KW"/>
</dbReference>
<dbReference type="Gene3D" id="3.30.420.10">
    <property type="entry name" value="Ribonuclease H-like superfamily/Ribonuclease H"/>
    <property type="match status" value="1"/>
</dbReference>
<feature type="region of interest" description="Disordered" evidence="24">
    <location>
        <begin position="228"/>
        <end position="250"/>
    </location>
</feature>
<evidence type="ECO:0000256" key="13">
    <source>
        <dbReference type="ARBA" id="ARBA00022842"/>
    </source>
</evidence>
<gene>
    <name evidence="27" type="ORF">LENED_006128</name>
</gene>
<keyword evidence="28" id="KW-1185">Reference proteome</keyword>
<evidence type="ECO:0000256" key="15">
    <source>
        <dbReference type="ARBA" id="ARBA00022908"/>
    </source>
</evidence>
<evidence type="ECO:0000256" key="7">
    <source>
        <dbReference type="ARBA" id="ARBA00022722"/>
    </source>
</evidence>
<keyword evidence="12" id="KW-0067">ATP-binding</keyword>
<evidence type="ECO:0000259" key="25">
    <source>
        <dbReference type="PROSITE" id="PS50158"/>
    </source>
</evidence>
<keyword evidence="17" id="KW-0239">DNA-directed DNA polymerase</keyword>
<keyword evidence="3" id="KW-1188">Viral release from host cell</keyword>
<evidence type="ECO:0000313" key="27">
    <source>
        <dbReference type="EMBL" id="GAW04347.1"/>
    </source>
</evidence>
<organism evidence="27 28">
    <name type="scientific">Lentinula edodes</name>
    <name type="common">Shiitake mushroom</name>
    <name type="synonym">Lentinus edodes</name>
    <dbReference type="NCBI Taxonomy" id="5353"/>
    <lineage>
        <taxon>Eukaryota</taxon>
        <taxon>Fungi</taxon>
        <taxon>Dikarya</taxon>
        <taxon>Basidiomycota</taxon>
        <taxon>Agaricomycotina</taxon>
        <taxon>Agaricomycetes</taxon>
        <taxon>Agaricomycetidae</taxon>
        <taxon>Agaricales</taxon>
        <taxon>Marasmiineae</taxon>
        <taxon>Omphalotaceae</taxon>
        <taxon>Lentinula</taxon>
    </lineage>
</organism>
<keyword evidence="9" id="KW-0547">Nucleotide-binding</keyword>
<protein>
    <submittedName>
        <fullName evidence="27">Retrotransposon Ty1-copia subclass</fullName>
    </submittedName>
</protein>
<dbReference type="InterPro" id="IPR039537">
    <property type="entry name" value="Retrotran_Ty1/copia-like"/>
</dbReference>
<keyword evidence="14" id="KW-0694">RNA-binding</keyword>
<dbReference type="GO" id="GO:0032196">
    <property type="term" value="P:transposition"/>
    <property type="evidence" value="ECO:0007669"/>
    <property type="project" value="UniProtKB-KW"/>
</dbReference>
<evidence type="ECO:0000256" key="11">
    <source>
        <dbReference type="ARBA" id="ARBA00022801"/>
    </source>
</evidence>
<dbReference type="EMBL" id="BDGU01000186">
    <property type="protein sequence ID" value="GAW04347.1"/>
    <property type="molecule type" value="Genomic_DNA"/>
</dbReference>
<keyword evidence="5" id="KW-0645">Protease</keyword>
<evidence type="ECO:0000256" key="14">
    <source>
        <dbReference type="ARBA" id="ARBA00022884"/>
    </source>
</evidence>
<comment type="catalytic activity">
    <reaction evidence="22">
        <text>DNA(n) + a 2'-deoxyribonucleoside 5'-triphosphate = DNA(n+1) + diphosphate</text>
        <dbReference type="Rhea" id="RHEA:22508"/>
        <dbReference type="Rhea" id="RHEA-COMP:17339"/>
        <dbReference type="Rhea" id="RHEA-COMP:17340"/>
        <dbReference type="ChEBI" id="CHEBI:33019"/>
        <dbReference type="ChEBI" id="CHEBI:61560"/>
        <dbReference type="ChEBI" id="CHEBI:173112"/>
        <dbReference type="EC" id="2.7.7.7"/>
    </reaction>
</comment>
<evidence type="ECO:0000256" key="20">
    <source>
        <dbReference type="ARBA" id="ARBA00023268"/>
    </source>
</evidence>
<evidence type="ECO:0000256" key="4">
    <source>
        <dbReference type="ARBA" id="ARBA00022664"/>
    </source>
</evidence>
<keyword evidence="4" id="KW-0507">mRNA processing</keyword>
<evidence type="ECO:0000256" key="16">
    <source>
        <dbReference type="ARBA" id="ARBA00022918"/>
    </source>
</evidence>
<feature type="region of interest" description="Disordered" evidence="24">
    <location>
        <begin position="808"/>
        <end position="925"/>
    </location>
</feature>
<dbReference type="InterPro" id="IPR057670">
    <property type="entry name" value="SH3_retrovirus"/>
</dbReference>
<keyword evidence="2" id="KW-0815">Transposition</keyword>
<dbReference type="PANTHER" id="PTHR42648:SF11">
    <property type="entry name" value="TRANSPOSON TY4-P GAG-POL POLYPROTEIN"/>
    <property type="match status" value="1"/>
</dbReference>
<keyword evidence="16" id="KW-0695">RNA-directed DNA polymerase</keyword>
<dbReference type="InterPro" id="IPR036397">
    <property type="entry name" value="RNaseH_sf"/>
</dbReference>
<evidence type="ECO:0000256" key="23">
    <source>
        <dbReference type="PROSITE-ProRule" id="PRU00047"/>
    </source>
</evidence>
<feature type="compositionally biased region" description="Basic and acidic residues" evidence="24">
    <location>
        <begin position="808"/>
        <end position="825"/>
    </location>
</feature>
<dbReference type="GO" id="GO:0008233">
    <property type="term" value="F:peptidase activity"/>
    <property type="evidence" value="ECO:0007669"/>
    <property type="project" value="UniProtKB-KW"/>
</dbReference>
<feature type="compositionally biased region" description="Polar residues" evidence="24">
    <location>
        <begin position="287"/>
        <end position="323"/>
    </location>
</feature>
<dbReference type="Pfam" id="PF07727">
    <property type="entry name" value="RVT_2"/>
    <property type="match status" value="1"/>
</dbReference>
<evidence type="ECO:0000256" key="21">
    <source>
        <dbReference type="ARBA" id="ARBA00048173"/>
    </source>
</evidence>
<proteinExistence type="predicted"/>
<dbReference type="GO" id="GO:0015074">
    <property type="term" value="P:DNA integration"/>
    <property type="evidence" value="ECO:0007669"/>
    <property type="project" value="UniProtKB-KW"/>
</dbReference>
<keyword evidence="6" id="KW-0548">Nucleotidyltransferase</keyword>
<dbReference type="InterPro" id="IPR054722">
    <property type="entry name" value="PolX-like_BBD"/>
</dbReference>
<dbReference type="InterPro" id="IPR001878">
    <property type="entry name" value="Znf_CCHC"/>
</dbReference>
<keyword evidence="11" id="KW-0378">Hydrolase</keyword>
<dbReference type="STRING" id="5353.A0A1Q3EAT8"/>
<name>A0A1Q3EAT8_LENED</name>
<dbReference type="Pfam" id="PF13976">
    <property type="entry name" value="gag_pre-integrs"/>
    <property type="match status" value="1"/>
</dbReference>
<dbReference type="GO" id="GO:0003887">
    <property type="term" value="F:DNA-directed DNA polymerase activity"/>
    <property type="evidence" value="ECO:0007669"/>
    <property type="project" value="UniProtKB-KW"/>
</dbReference>
<dbReference type="Pfam" id="PF22936">
    <property type="entry name" value="Pol_BBD"/>
    <property type="match status" value="1"/>
</dbReference>
<dbReference type="SUPFAM" id="SSF57756">
    <property type="entry name" value="Retrovirus zinc finger-like domains"/>
    <property type="match status" value="1"/>
</dbReference>
<comment type="caution">
    <text evidence="27">The sequence shown here is derived from an EMBL/GenBank/DDBJ whole genome shotgun (WGS) entry which is preliminary data.</text>
</comment>
<dbReference type="InterPro" id="IPR036875">
    <property type="entry name" value="Znf_CCHC_sf"/>
</dbReference>
<dbReference type="Proteomes" id="UP000188533">
    <property type="component" value="Unassembled WGS sequence"/>
</dbReference>
<feature type="compositionally biased region" description="Polar residues" evidence="24">
    <location>
        <begin position="844"/>
        <end position="867"/>
    </location>
</feature>
<evidence type="ECO:0000256" key="19">
    <source>
        <dbReference type="ARBA" id="ARBA00023172"/>
    </source>
</evidence>
<evidence type="ECO:0000256" key="22">
    <source>
        <dbReference type="ARBA" id="ARBA00049244"/>
    </source>
</evidence>
<evidence type="ECO:0000256" key="3">
    <source>
        <dbReference type="ARBA" id="ARBA00022612"/>
    </source>
</evidence>
<dbReference type="SUPFAM" id="SSF53098">
    <property type="entry name" value="Ribonuclease H-like"/>
    <property type="match status" value="1"/>
</dbReference>
<feature type="compositionally biased region" description="Polar residues" evidence="24">
    <location>
        <begin position="230"/>
        <end position="250"/>
    </location>
</feature>
<evidence type="ECO:0000256" key="8">
    <source>
        <dbReference type="ARBA" id="ARBA00022723"/>
    </source>
</evidence>
<dbReference type="GO" id="GO:0006508">
    <property type="term" value="P:proteolysis"/>
    <property type="evidence" value="ECO:0007669"/>
    <property type="project" value="UniProtKB-KW"/>
</dbReference>